<dbReference type="EMBL" id="JAAXPE010000001">
    <property type="protein sequence ID" value="NKY84198.1"/>
    <property type="molecule type" value="Genomic_DNA"/>
</dbReference>
<feature type="region of interest" description="Disordered" evidence="5">
    <location>
        <begin position="208"/>
        <end position="257"/>
    </location>
</feature>
<keyword evidence="2 4" id="KW-0238">DNA-binding</keyword>
<keyword evidence="1" id="KW-0805">Transcription regulation</keyword>
<dbReference type="Proteomes" id="UP000523447">
    <property type="component" value="Unassembled WGS sequence"/>
</dbReference>
<evidence type="ECO:0000313" key="8">
    <source>
        <dbReference type="Proteomes" id="UP000523447"/>
    </source>
</evidence>
<dbReference type="InterPro" id="IPR036271">
    <property type="entry name" value="Tet_transcr_reg_TetR-rel_C_sf"/>
</dbReference>
<protein>
    <submittedName>
        <fullName evidence="7">TetR family transcriptional regulator</fullName>
    </submittedName>
</protein>
<evidence type="ECO:0000256" key="4">
    <source>
        <dbReference type="PROSITE-ProRule" id="PRU00335"/>
    </source>
</evidence>
<dbReference type="GO" id="GO:0003677">
    <property type="term" value="F:DNA binding"/>
    <property type="evidence" value="ECO:0007669"/>
    <property type="project" value="UniProtKB-UniRule"/>
</dbReference>
<feature type="DNA-binding region" description="H-T-H motif" evidence="4">
    <location>
        <begin position="33"/>
        <end position="52"/>
    </location>
</feature>
<reference evidence="7 8" key="1">
    <citation type="submission" date="2020-04" db="EMBL/GenBank/DDBJ databases">
        <title>MicrobeNet Type strains.</title>
        <authorList>
            <person name="Nicholson A.C."/>
        </authorList>
    </citation>
    <scope>NUCLEOTIDE SEQUENCE [LARGE SCALE GENOMIC DNA]</scope>
    <source>
        <strain evidence="7 8">DSM 44445</strain>
    </source>
</reference>
<dbReference type="PANTHER" id="PTHR47506">
    <property type="entry name" value="TRANSCRIPTIONAL REGULATORY PROTEIN"/>
    <property type="match status" value="1"/>
</dbReference>
<dbReference type="PANTHER" id="PTHR47506:SF1">
    <property type="entry name" value="HTH-TYPE TRANSCRIPTIONAL REGULATOR YJDC"/>
    <property type="match status" value="1"/>
</dbReference>
<proteinExistence type="predicted"/>
<organism evidence="7 8">
    <name type="scientific">Nocardia veterana</name>
    <dbReference type="NCBI Taxonomy" id="132249"/>
    <lineage>
        <taxon>Bacteria</taxon>
        <taxon>Bacillati</taxon>
        <taxon>Actinomycetota</taxon>
        <taxon>Actinomycetes</taxon>
        <taxon>Mycobacteriales</taxon>
        <taxon>Nocardiaceae</taxon>
        <taxon>Nocardia</taxon>
    </lineage>
</organism>
<dbReference type="SUPFAM" id="SSF46689">
    <property type="entry name" value="Homeodomain-like"/>
    <property type="match status" value="1"/>
</dbReference>
<evidence type="ECO:0000256" key="3">
    <source>
        <dbReference type="ARBA" id="ARBA00023163"/>
    </source>
</evidence>
<sequence>MITATTPKGERRRQALVAAAAELLLEGGFDAVRHRSVATRADLPLASTTYYFESLEDLIARAVEFSGNAELEQMRRRIGEVTHRRRGAEATVDLIVDLMVGTDGIDEYARGRLIARYERSVASARHPELREVQLRLRAQLEELLADVLRRSDRMVRTDQLRRLVAVVDGAVVAALAESDPQPRRTARGALLELIDVIAPPVPQPLVASQLPTGAGQHVPAASAQQMSPAVAAQPPSGTVPHPSPAMPQQPGRSRTLD</sequence>
<evidence type="ECO:0000256" key="1">
    <source>
        <dbReference type="ARBA" id="ARBA00023015"/>
    </source>
</evidence>
<name>A0A7X6LTB8_9NOCA</name>
<keyword evidence="3" id="KW-0804">Transcription</keyword>
<feature type="domain" description="HTH tetR-type" evidence="6">
    <location>
        <begin position="10"/>
        <end position="70"/>
    </location>
</feature>
<dbReference type="Pfam" id="PF17940">
    <property type="entry name" value="TetR_C_31"/>
    <property type="match status" value="1"/>
</dbReference>
<dbReference type="InterPro" id="IPR001647">
    <property type="entry name" value="HTH_TetR"/>
</dbReference>
<evidence type="ECO:0000256" key="5">
    <source>
        <dbReference type="SAM" id="MobiDB-lite"/>
    </source>
</evidence>
<dbReference type="Gene3D" id="1.10.357.10">
    <property type="entry name" value="Tetracycline Repressor, domain 2"/>
    <property type="match status" value="1"/>
</dbReference>
<accession>A0A7X6LTB8</accession>
<dbReference type="InterPro" id="IPR041583">
    <property type="entry name" value="TetR_C_31"/>
</dbReference>
<evidence type="ECO:0000259" key="6">
    <source>
        <dbReference type="PROSITE" id="PS50977"/>
    </source>
</evidence>
<dbReference type="SUPFAM" id="SSF48498">
    <property type="entry name" value="Tetracyclin repressor-like, C-terminal domain"/>
    <property type="match status" value="1"/>
</dbReference>
<evidence type="ECO:0000256" key="2">
    <source>
        <dbReference type="ARBA" id="ARBA00023125"/>
    </source>
</evidence>
<dbReference type="PROSITE" id="PS50977">
    <property type="entry name" value="HTH_TETR_2"/>
    <property type="match status" value="1"/>
</dbReference>
<keyword evidence="8" id="KW-1185">Reference proteome</keyword>
<evidence type="ECO:0000313" key="7">
    <source>
        <dbReference type="EMBL" id="NKY84198.1"/>
    </source>
</evidence>
<dbReference type="AlphaFoldDB" id="A0A7X6LTB8"/>
<dbReference type="InterPro" id="IPR009057">
    <property type="entry name" value="Homeodomain-like_sf"/>
</dbReference>
<gene>
    <name evidence="7" type="ORF">HGA07_00985</name>
</gene>
<comment type="caution">
    <text evidence="7">The sequence shown here is derived from an EMBL/GenBank/DDBJ whole genome shotgun (WGS) entry which is preliminary data.</text>
</comment>